<dbReference type="PANTHER" id="PTHR40700">
    <property type="entry name" value="HYPOTHETICAL MEMBRANE PROTEIN, CONSERVED, DUF63 FAMILY"/>
    <property type="match status" value="1"/>
</dbReference>
<dbReference type="InterPro" id="IPR002749">
    <property type="entry name" value="DUF63"/>
</dbReference>
<keyword evidence="1" id="KW-1133">Transmembrane helix</keyword>
<proteinExistence type="predicted"/>
<sequence>MADYLQLLSEAFESRTELTTGVFRPSDPDPARQLLATTFGTREYYCSCRGSCGRADGSVFQQSSFENATLSRRPLRLTGMQPFAVVALASDVRPSQLLLPEGFGLPPLPYLVILLFAIGAVGYGLYVRRPTVDAWVVVGFAPWMAVGSALHVLYVLGALPPAIGPLAGTPSVYLSVGAIAGGFWLVGVELVRSGASIGDSDVTAPVVVGVSGTAVLVAAVGAVLAVGAAAGTLQPLWPTIAALLTLPVTAFAWIVLVRIAPGASRSGAVGVFVVFGHALDGISTAIGVDVLGFGERTPLSQLILDVGAALPTASAIGSGWLFVLVKLTVAGLVVALFDDFIEESPAEAYLLLGLVAAVGLGPGVHNLLLFAVAGG</sequence>
<dbReference type="Proteomes" id="UP000263012">
    <property type="component" value="Chromosome"/>
</dbReference>
<dbReference type="KEGG" id="hdf:AArcSl_2341"/>
<feature type="transmembrane region" description="Helical" evidence="1">
    <location>
        <begin position="236"/>
        <end position="257"/>
    </location>
</feature>
<gene>
    <name evidence="2" type="ORF">AArcSl_2341</name>
</gene>
<feature type="transmembrane region" description="Helical" evidence="1">
    <location>
        <begin position="134"/>
        <end position="159"/>
    </location>
</feature>
<feature type="transmembrane region" description="Helical" evidence="1">
    <location>
        <begin position="349"/>
        <end position="373"/>
    </location>
</feature>
<evidence type="ECO:0008006" key="4">
    <source>
        <dbReference type="Google" id="ProtNLM"/>
    </source>
</evidence>
<name>A0A343TLJ1_9EURY</name>
<keyword evidence="1" id="KW-0812">Transmembrane</keyword>
<dbReference type="Pfam" id="PF01889">
    <property type="entry name" value="DUF63"/>
    <property type="match status" value="1"/>
</dbReference>
<keyword evidence="3" id="KW-1185">Reference proteome</keyword>
<feature type="transmembrane region" description="Helical" evidence="1">
    <location>
        <begin position="269"/>
        <end position="293"/>
    </location>
</feature>
<feature type="transmembrane region" description="Helical" evidence="1">
    <location>
        <begin position="313"/>
        <end position="337"/>
    </location>
</feature>
<protein>
    <recommendedName>
        <fullName evidence="4">DUF63 domain-containing protein</fullName>
    </recommendedName>
</protein>
<accession>A0A343TLJ1</accession>
<feature type="transmembrane region" description="Helical" evidence="1">
    <location>
        <begin position="171"/>
        <end position="191"/>
    </location>
</feature>
<organism evidence="2 3">
    <name type="scientific">Halalkaliarchaeum desulfuricum</name>
    <dbReference type="NCBI Taxonomy" id="2055893"/>
    <lineage>
        <taxon>Archaea</taxon>
        <taxon>Methanobacteriati</taxon>
        <taxon>Methanobacteriota</taxon>
        <taxon>Stenosarchaea group</taxon>
        <taxon>Halobacteria</taxon>
        <taxon>Halobacteriales</taxon>
        <taxon>Haloferacaceae</taxon>
        <taxon>Halalkaliarchaeum</taxon>
    </lineage>
</organism>
<feature type="transmembrane region" description="Helical" evidence="1">
    <location>
        <begin position="108"/>
        <end position="127"/>
    </location>
</feature>
<keyword evidence="1" id="KW-0472">Membrane</keyword>
<dbReference type="AlphaFoldDB" id="A0A343TLJ1"/>
<dbReference type="EMBL" id="CP025066">
    <property type="protein sequence ID" value="AUX09963.1"/>
    <property type="molecule type" value="Genomic_DNA"/>
</dbReference>
<evidence type="ECO:0000256" key="1">
    <source>
        <dbReference type="SAM" id="Phobius"/>
    </source>
</evidence>
<dbReference type="PANTHER" id="PTHR40700:SF1">
    <property type="entry name" value="DUF63 DOMAIN-CONTAINING PROTEIN"/>
    <property type="match status" value="1"/>
</dbReference>
<feature type="transmembrane region" description="Helical" evidence="1">
    <location>
        <begin position="203"/>
        <end position="230"/>
    </location>
</feature>
<evidence type="ECO:0000313" key="2">
    <source>
        <dbReference type="EMBL" id="AUX09963.1"/>
    </source>
</evidence>
<evidence type="ECO:0000313" key="3">
    <source>
        <dbReference type="Proteomes" id="UP000263012"/>
    </source>
</evidence>
<reference evidence="3" key="1">
    <citation type="submission" date="2017-11" db="EMBL/GenBank/DDBJ databases">
        <title>Phenotypic and genomic properties of facultatively anaerobic sulfur-reducing natronoarchaea from hypersaline soda lakes.</title>
        <authorList>
            <person name="Sorokin D.Y."/>
            <person name="Kublanov I.V."/>
            <person name="Roman P."/>
            <person name="Sinninghe Damste J.S."/>
            <person name="Golyshin P.N."/>
            <person name="Rojo D."/>
            <person name="Ciordia S."/>
            <person name="Mena M.D.C."/>
            <person name="Ferrer M."/>
            <person name="Messina E."/>
            <person name="Smedile F."/>
            <person name="La Spada G."/>
            <person name="La Cono V."/>
            <person name="Yakimov M.M."/>
        </authorList>
    </citation>
    <scope>NUCLEOTIDE SEQUENCE [LARGE SCALE GENOMIC DNA]</scope>
    <source>
        <strain evidence="3">AArc-Sl</strain>
    </source>
</reference>